<feature type="transmembrane region" description="Helical" evidence="7">
    <location>
        <begin position="379"/>
        <end position="399"/>
    </location>
</feature>
<feature type="transmembrane region" description="Helical" evidence="7">
    <location>
        <begin position="170"/>
        <end position="190"/>
    </location>
</feature>
<evidence type="ECO:0000256" key="4">
    <source>
        <dbReference type="ARBA" id="ARBA00022692"/>
    </source>
</evidence>
<keyword evidence="6 7" id="KW-0472">Membrane</keyword>
<feature type="transmembrane region" description="Helical" evidence="7">
    <location>
        <begin position="346"/>
        <end position="367"/>
    </location>
</feature>
<feature type="transmembrane region" description="Helical" evidence="7">
    <location>
        <begin position="196"/>
        <end position="215"/>
    </location>
</feature>
<keyword evidence="4 7" id="KW-0812">Transmembrane</keyword>
<organism evidence="8 9">
    <name type="scientific">Qipengyuania aquimaris</name>
    <dbReference type="NCBI Taxonomy" id="255984"/>
    <lineage>
        <taxon>Bacteria</taxon>
        <taxon>Pseudomonadati</taxon>
        <taxon>Pseudomonadota</taxon>
        <taxon>Alphaproteobacteria</taxon>
        <taxon>Sphingomonadales</taxon>
        <taxon>Erythrobacteraceae</taxon>
        <taxon>Qipengyuania</taxon>
    </lineage>
</organism>
<comment type="subcellular location">
    <subcellularLocation>
        <location evidence="1">Cell membrane</location>
        <topology evidence="1">Multi-pass membrane protein</topology>
    </subcellularLocation>
</comment>
<sequence>MQSIQGRMPNLAKPNFFQRLTTGEGIGARVVRSSASIALGNGASQALRLASNLVLSRLLFPDAFGLMALVTVIITGLQMLSDAGISQSIMRHERGDDPRFLDTAWSIQVLRGIALFLVTCALAPAVAAVYNEPLLAHLLPVAGISLLIAGFTPTRNLGYLRHLRATRVTVLDLVSQAITIAAVIVLAWWLQSVWALVFGTILGAAARVAVSHAFLDGHVDKFRINREDANEIITFGRWIFLSSISGFLVLQGDKAILGAYLSLAALGIYNIGYFMGSFAAQLTDIVQAKVLIPLYRDTNPRENSDDARVVQRLRILLSGGGIALLGLFAFGGTVIIELLYDPRYVSAGLIVVLIACAQMMGLASKVYDQAALALGDSRGFFIVVALRALVQTIMLWLGAETFGVAGALIGQGLALLAAHGGSIILARKHNTWDPLHDTIIIGAAFALCAGAVFVHRDGLIALLAVGT</sequence>
<comment type="caution">
    <text evidence="8">The sequence shown here is derived from an EMBL/GenBank/DDBJ whole genome shotgun (WGS) entry which is preliminary data.</text>
</comment>
<evidence type="ECO:0000256" key="2">
    <source>
        <dbReference type="ARBA" id="ARBA00007430"/>
    </source>
</evidence>
<dbReference type="PANTHER" id="PTHR30250:SF10">
    <property type="entry name" value="LIPOPOLYSACCHARIDE BIOSYNTHESIS PROTEIN WZXC"/>
    <property type="match status" value="1"/>
</dbReference>
<feature type="transmembrane region" description="Helical" evidence="7">
    <location>
        <begin position="405"/>
        <end position="426"/>
    </location>
</feature>
<proteinExistence type="inferred from homology"/>
<comment type="similarity">
    <text evidence="2">Belongs to the polysaccharide synthase family.</text>
</comment>
<evidence type="ECO:0000256" key="3">
    <source>
        <dbReference type="ARBA" id="ARBA00022475"/>
    </source>
</evidence>
<keyword evidence="3" id="KW-1003">Cell membrane</keyword>
<name>A0A9Q3S0R2_9SPHN</name>
<dbReference type="InterPro" id="IPR050833">
    <property type="entry name" value="Poly_Biosynth_Transport"/>
</dbReference>
<dbReference type="Proteomes" id="UP000824927">
    <property type="component" value="Unassembled WGS sequence"/>
</dbReference>
<reference evidence="8" key="1">
    <citation type="submission" date="2021-06" db="EMBL/GenBank/DDBJ databases">
        <title>50 bacteria genomes isolated from Dapeng, Shenzhen, China.</title>
        <authorList>
            <person name="Zheng W."/>
            <person name="Yu S."/>
            <person name="Huang Y."/>
        </authorList>
    </citation>
    <scope>NUCLEOTIDE SEQUENCE</scope>
    <source>
        <strain evidence="8">DP4N28-2</strain>
    </source>
</reference>
<evidence type="ECO:0000256" key="7">
    <source>
        <dbReference type="SAM" id="Phobius"/>
    </source>
</evidence>
<feature type="transmembrane region" description="Helical" evidence="7">
    <location>
        <begin position="258"/>
        <end position="280"/>
    </location>
</feature>
<dbReference type="PANTHER" id="PTHR30250">
    <property type="entry name" value="PST FAMILY PREDICTED COLANIC ACID TRANSPORTER"/>
    <property type="match status" value="1"/>
</dbReference>
<dbReference type="Pfam" id="PF13440">
    <property type="entry name" value="Polysacc_synt_3"/>
    <property type="match status" value="1"/>
</dbReference>
<evidence type="ECO:0000313" key="8">
    <source>
        <dbReference type="EMBL" id="MBY6218099.1"/>
    </source>
</evidence>
<feature type="transmembrane region" description="Helical" evidence="7">
    <location>
        <begin position="438"/>
        <end position="455"/>
    </location>
</feature>
<feature type="transmembrane region" description="Helical" evidence="7">
    <location>
        <begin position="315"/>
        <end position="340"/>
    </location>
</feature>
<dbReference type="AlphaFoldDB" id="A0A9Q3S0R2"/>
<evidence type="ECO:0000256" key="6">
    <source>
        <dbReference type="ARBA" id="ARBA00023136"/>
    </source>
</evidence>
<feature type="transmembrane region" description="Helical" evidence="7">
    <location>
        <begin position="136"/>
        <end position="158"/>
    </location>
</feature>
<evidence type="ECO:0000256" key="1">
    <source>
        <dbReference type="ARBA" id="ARBA00004651"/>
    </source>
</evidence>
<accession>A0A9Q3S0R2</accession>
<dbReference type="GO" id="GO:0005886">
    <property type="term" value="C:plasma membrane"/>
    <property type="evidence" value="ECO:0007669"/>
    <property type="project" value="UniProtKB-SubCell"/>
</dbReference>
<evidence type="ECO:0000313" key="9">
    <source>
        <dbReference type="Proteomes" id="UP000824927"/>
    </source>
</evidence>
<gene>
    <name evidence="8" type="ORF">KUV31_07050</name>
</gene>
<evidence type="ECO:0000256" key="5">
    <source>
        <dbReference type="ARBA" id="ARBA00022989"/>
    </source>
</evidence>
<feature type="transmembrane region" description="Helical" evidence="7">
    <location>
        <begin position="63"/>
        <end position="81"/>
    </location>
</feature>
<protein>
    <submittedName>
        <fullName evidence="8">Oligosaccharide flippase family protein</fullName>
    </submittedName>
</protein>
<feature type="transmembrane region" description="Helical" evidence="7">
    <location>
        <begin position="109"/>
        <end position="130"/>
    </location>
</feature>
<dbReference type="EMBL" id="JAHVKP010000001">
    <property type="protein sequence ID" value="MBY6218099.1"/>
    <property type="molecule type" value="Genomic_DNA"/>
</dbReference>
<keyword evidence="5 7" id="KW-1133">Transmembrane helix</keyword>